<dbReference type="Pfam" id="PF13192">
    <property type="entry name" value="Thioredoxin_3"/>
    <property type="match status" value="1"/>
</dbReference>
<comment type="caution">
    <text evidence="2">The sequence shown here is derived from an EMBL/GenBank/DDBJ whole genome shotgun (WGS) entry which is preliminary data.</text>
</comment>
<dbReference type="STRING" id="1524460.IX84_19905"/>
<dbReference type="RefSeq" id="WP_044224282.1">
    <property type="nucleotide sequence ID" value="NZ_JBKAGJ010000016.1"/>
</dbReference>
<feature type="domain" description="Thioredoxin-like fold" evidence="1">
    <location>
        <begin position="3"/>
        <end position="76"/>
    </location>
</feature>
<dbReference type="InterPro" id="IPR005243">
    <property type="entry name" value="THIRX-like_proc"/>
</dbReference>
<organism evidence="2 3">
    <name type="scientific">Phaeodactylibacter xiamenensis</name>
    <dbReference type="NCBI Taxonomy" id="1524460"/>
    <lineage>
        <taxon>Bacteria</taxon>
        <taxon>Pseudomonadati</taxon>
        <taxon>Bacteroidota</taxon>
        <taxon>Saprospiria</taxon>
        <taxon>Saprospirales</taxon>
        <taxon>Haliscomenobacteraceae</taxon>
        <taxon>Phaeodactylibacter</taxon>
    </lineage>
</organism>
<dbReference type="InterPro" id="IPR012336">
    <property type="entry name" value="Thioredoxin-like_fold"/>
</dbReference>
<evidence type="ECO:0000313" key="3">
    <source>
        <dbReference type="Proteomes" id="UP000029736"/>
    </source>
</evidence>
<dbReference type="OrthoDB" id="9800630at2"/>
<protein>
    <recommendedName>
        <fullName evidence="1">Thioredoxin-like fold domain-containing protein</fullName>
    </recommendedName>
</protein>
<proteinExistence type="predicted"/>
<dbReference type="AlphaFoldDB" id="A0A098S3M5"/>
<evidence type="ECO:0000259" key="1">
    <source>
        <dbReference type="Pfam" id="PF13192"/>
    </source>
</evidence>
<dbReference type="Gene3D" id="3.40.30.10">
    <property type="entry name" value="Glutaredoxin"/>
    <property type="match status" value="1"/>
</dbReference>
<gene>
    <name evidence="2" type="ORF">IX84_19905</name>
</gene>
<dbReference type="EMBL" id="JPOS01000075">
    <property type="protein sequence ID" value="KGE86735.1"/>
    <property type="molecule type" value="Genomic_DNA"/>
</dbReference>
<dbReference type="PANTHER" id="PTHR36450">
    <property type="entry name" value="THIOREDOXIN"/>
    <property type="match status" value="1"/>
</dbReference>
<sequence>MNKILVLGLGNSRHRQLFRQLEDVVRELDLTAPIEQVMDVETILASGVSSIPAIIVNGKVFFDGKTNPTRAELRRLFLSVLASPSEH</sequence>
<reference evidence="2 3" key="1">
    <citation type="journal article" date="2014" name="Int. J. Syst. Evol. Microbiol.">
        <title>Phaeodactylibacter xiamenensis gen. nov., sp. nov., a member of the family Saprospiraceae isolated from the marine alga Phaeodactylum tricornutum.</title>
        <authorList>
            <person name="Chen Z.Jr."/>
            <person name="Lei X."/>
            <person name="Lai Q."/>
            <person name="Li Y."/>
            <person name="Zhang B."/>
            <person name="Zhang J."/>
            <person name="Zhang H."/>
            <person name="Yang L."/>
            <person name="Zheng W."/>
            <person name="Tian Y."/>
            <person name="Yu Z."/>
            <person name="Xu H.Jr."/>
            <person name="Zheng T."/>
        </authorList>
    </citation>
    <scope>NUCLEOTIDE SEQUENCE [LARGE SCALE GENOMIC DNA]</scope>
    <source>
        <strain evidence="2 3">KD52</strain>
    </source>
</reference>
<accession>A0A098S3M5</accession>
<dbReference type="Proteomes" id="UP000029736">
    <property type="component" value="Unassembled WGS sequence"/>
</dbReference>
<keyword evidence="3" id="KW-1185">Reference proteome</keyword>
<evidence type="ECO:0000313" key="2">
    <source>
        <dbReference type="EMBL" id="KGE86735.1"/>
    </source>
</evidence>
<name>A0A098S3M5_9BACT</name>
<dbReference type="PANTHER" id="PTHR36450:SF1">
    <property type="entry name" value="THIOREDOXIN"/>
    <property type="match status" value="1"/>
</dbReference>